<dbReference type="AlphaFoldDB" id="A0A6J7H0N9"/>
<accession>A0A6J7H0N9</accession>
<dbReference type="Gene3D" id="1.20.58.2040">
    <property type="match status" value="1"/>
</dbReference>
<gene>
    <name evidence="2" type="ORF">UFOPK3614_00415</name>
</gene>
<reference evidence="2" key="1">
    <citation type="submission" date="2020-05" db="EMBL/GenBank/DDBJ databases">
        <authorList>
            <person name="Chiriac C."/>
            <person name="Salcher M."/>
            <person name="Ghai R."/>
            <person name="Kavagutti S V."/>
        </authorList>
    </citation>
    <scope>NUCLEOTIDE SEQUENCE</scope>
</reference>
<feature type="domain" description="Type I restriction enzyme R protein C-terminal" evidence="1">
    <location>
        <begin position="7"/>
        <end position="228"/>
    </location>
</feature>
<dbReference type="EMBL" id="CAFBMS010000015">
    <property type="protein sequence ID" value="CAB4913124.1"/>
    <property type="molecule type" value="Genomic_DNA"/>
</dbReference>
<sequence>MPGELPVSETEQKDFINLYNKILRLRNILLSFDDFLENELIAPGDYQDYQSTYLLLHQRFRDLEKGDKESIIDDLVFEIELVKQVEINVDYILILVRSLQSASVDENKEIKAKINKTVLSSYTLRSKKDLIERFVESINNTTDVESYWREFIDAEKNAELEAIIQEENLNAAATKDFVSKAFLEGELKTAGTAVTALLPAKNMFSPSYEHSIQKASVIEKLKLFFERFANL</sequence>
<dbReference type="InterPro" id="IPR022625">
    <property type="entry name" value="TypeI_RM_Rsu_C"/>
</dbReference>
<evidence type="ECO:0000259" key="1">
    <source>
        <dbReference type="Pfam" id="PF12008"/>
    </source>
</evidence>
<dbReference type="Pfam" id="PF12008">
    <property type="entry name" value="EcoR124_C"/>
    <property type="match status" value="1"/>
</dbReference>
<organism evidence="2">
    <name type="scientific">freshwater metagenome</name>
    <dbReference type="NCBI Taxonomy" id="449393"/>
    <lineage>
        <taxon>unclassified sequences</taxon>
        <taxon>metagenomes</taxon>
        <taxon>ecological metagenomes</taxon>
    </lineage>
</organism>
<name>A0A6J7H0N9_9ZZZZ</name>
<proteinExistence type="predicted"/>
<protein>
    <submittedName>
        <fullName evidence="2">Unannotated protein</fullName>
    </submittedName>
</protein>
<evidence type="ECO:0000313" key="2">
    <source>
        <dbReference type="EMBL" id="CAB4913124.1"/>
    </source>
</evidence>